<feature type="compositionally biased region" description="Basic and acidic residues" evidence="1">
    <location>
        <begin position="457"/>
        <end position="466"/>
    </location>
</feature>
<name>A0ABW9I3U8_9ACTN</name>
<organism evidence="2 3">
    <name type="scientific">Streptomyces niveiscabiei</name>
    <dbReference type="NCBI Taxonomy" id="164115"/>
    <lineage>
        <taxon>Bacteria</taxon>
        <taxon>Bacillati</taxon>
        <taxon>Actinomycetota</taxon>
        <taxon>Actinomycetes</taxon>
        <taxon>Kitasatosporales</taxon>
        <taxon>Streptomycetaceae</taxon>
        <taxon>Streptomyces</taxon>
    </lineage>
</organism>
<dbReference type="Proteomes" id="UP001631957">
    <property type="component" value="Unassembled WGS sequence"/>
</dbReference>
<feature type="region of interest" description="Disordered" evidence="1">
    <location>
        <begin position="455"/>
        <end position="483"/>
    </location>
</feature>
<gene>
    <name evidence="2" type="ORF">ACKI18_39040</name>
</gene>
<dbReference type="RefSeq" id="WP_409124224.1">
    <property type="nucleotide sequence ID" value="NZ_JBJVNI010000028.1"/>
</dbReference>
<accession>A0ABW9I3U8</accession>
<evidence type="ECO:0000256" key="1">
    <source>
        <dbReference type="SAM" id="MobiDB-lite"/>
    </source>
</evidence>
<evidence type="ECO:0000313" key="3">
    <source>
        <dbReference type="Proteomes" id="UP001631957"/>
    </source>
</evidence>
<dbReference type="EMBL" id="JBJVNI010000028">
    <property type="protein sequence ID" value="MFM9614666.1"/>
    <property type="molecule type" value="Genomic_DNA"/>
</dbReference>
<protein>
    <submittedName>
        <fullName evidence="2">Uncharacterized protein</fullName>
    </submittedName>
</protein>
<reference evidence="2 3" key="1">
    <citation type="submission" date="2024-12" db="EMBL/GenBank/DDBJ databases">
        <title>Forecasting of Potato common scab and diversities of Pathogenic streptomyces spp. in china.</title>
        <authorList>
            <person name="Handique U."/>
            <person name="Wu J."/>
        </authorList>
    </citation>
    <scope>NUCLEOTIDE SEQUENCE [LARGE SCALE GENOMIC DNA]</scope>
    <source>
        <strain evidence="2 3">ZRIMU1530</strain>
    </source>
</reference>
<evidence type="ECO:0000313" key="2">
    <source>
        <dbReference type="EMBL" id="MFM9614666.1"/>
    </source>
</evidence>
<comment type="caution">
    <text evidence="2">The sequence shown here is derived from an EMBL/GenBank/DDBJ whole genome shotgun (WGS) entry which is preliminary data.</text>
</comment>
<feature type="compositionally biased region" description="Basic residues" evidence="1">
    <location>
        <begin position="467"/>
        <end position="483"/>
    </location>
</feature>
<sequence>MAHHLTDGTLFWPRVRRYAVPPAMIKTATARRETGDWAGACAAARVEVDLELGSAKHAYGTALVSRLRADLRHLAPDLLRWHMPRTAPDGLLRPALTIPLARYDTDGRALWLVVRTPPAWADAGQRMSLALWDGNLAGDALARRHPHPHPSRRFRLDLHRHLWDARRAGELADRATADDQHATRRWHTEAALLLDAEGLPAGPVEVRVGGRRRVVDTRESPLGGGGFAVDAGSLGGVGEFAAYVGSAGHVGQFVAYAEPPDGVSEFASYVELPASVRPFIPPPRATPLPLLPDASTHPLPDLVLLRAGALDAGDLHPLVADALAPGCARSSEPASDQSHRFVDCRGERHRIGFVGGVLAPLDHAPEQLRREELLTALSGTPLPCLRVIDEAHRRPDCLTGVRERLEHGDTAGALAVVEELLGPDAVLRDGPLKDALAEAAERRVVYGLYRAGLSEDAPERRREQRAGRRHRPRRSERRSRPKK</sequence>
<proteinExistence type="predicted"/>
<keyword evidence="3" id="KW-1185">Reference proteome</keyword>